<feature type="transmembrane region" description="Helical" evidence="6">
    <location>
        <begin position="701"/>
        <end position="729"/>
    </location>
</feature>
<dbReference type="EMBL" id="JBHUOZ010000001">
    <property type="protein sequence ID" value="MFD2919016.1"/>
    <property type="molecule type" value="Genomic_DNA"/>
</dbReference>
<dbReference type="Gene3D" id="3.40.50.150">
    <property type="entry name" value="Vaccinia Virus protein VP39"/>
    <property type="match status" value="1"/>
</dbReference>
<sequence length="1288" mass="144702">MRKLFTGIFDFFTTRKPLLYLLFAGTLALFVVLALQVKFVEDISAVIPQDKKTAKLTSVFQNSKFADKLVVMVRLKDSTQTDPDKLVACADELAATLAKDTGYIKQVNYKVEDDLTFELFATIQNHLPVFLDEADYKKIDSLVQPAALQATLEQDIRLLTSPAGYALKEVISKDPSGISFLALKKLQQLQYDDQFELYDNHFVSKDQQNLLLFITPRFPAANTGANHEFLQQLDNSIDSLAGQELAKDIEVSYFGAAAVSAGNAKQLRTDSLLTQGITVLFLILFIGLYFRKKRAPFLVLVPVVYGAAFSLAVVWLLKGSISVIALGTGSIVLGIAINYSLHVFNHYRHTRGLRSTIEDLAFPLTIGSITTIGGFLCLLFAKSAMLQDLGLFAACSLAGAAVCSLVFLPHFIGNKKETAATLVKEKHSWLDKLAALKPEHNKWMVLAIVGLTVLFLFYYNKVRFEPDMTSLNYMTPALAKAEAQLNRISGQSVRSLYLVSEGADREKGLQQNEKTVQQIEKLKQAGWITSYAGVSGLLISDSLQQQRIQQWNKYWTADRKAGVVNNIKQQGASLKFSATAFDNFESLLNNDFKTVDKTELAAFQQRFLDDYITEKPGNVSVVTLLKVSNDNKAAVVTELDKLQQVTVLDRQYLTTRLTELVNKDFNKIALFTSCLVFFVLLLTFGRIELALVTFIPMLISWIWILGIMGMFGITFNIVNIIVSALIFGLGDDYSLFVMDGLLNEYKTGKKNLASYKSSIFLSAITTVAGLGVLAFAQHPALRSIAFISVTGIVCVVIMSQVLIPFFFNLIIKNRIAKNFFPWTLWSWSRSVFSFTYFALGAVVLTVLGVILIKLNPFNKEKGKYIYHVLLSKLCGSVLYIMGNFKKVVNNPLKENFKKPAVIIANHQSFLDILAMTMLHPKAVLLTNKWVWNSPVFGAVVRMADFYPVIEGAENSIELMRDRVKHGYSIIVFPEGTRTSYPPMKRFHKGAFYLAHELNLDVVPILLHGTGYTMTKGDYLLKNGTLTVQYLPRISATDESWGVGYTERTKKISRYFKEEHRKLSQELETVDYYHEKLFYNYVYKGPVLEWYLRIKTRLEGNYKQFHAIVPLQGKILDMGCGYGFMSYMLHFAGPEREILGIDYDEEKIAVAAHGFCKGENLHFLQADIVTFDFTTNYDAIIISDVLHYTTPEQQEQVIDNCIAHLQPGGKLIIRDGDADIARRHQTTKLTELFSTRLFGFNKTSGHGLHYLSGQTIEAIAAKHGLQVTKIDKTKLTSNIIFVINKPHEL</sequence>
<dbReference type="GO" id="GO:0016746">
    <property type="term" value="F:acyltransferase activity"/>
    <property type="evidence" value="ECO:0007669"/>
    <property type="project" value="UniProtKB-KW"/>
</dbReference>
<dbReference type="InterPro" id="IPR050545">
    <property type="entry name" value="Mycobact_MmpL"/>
</dbReference>
<organism evidence="8 9">
    <name type="scientific">Terrimonas rubra</name>
    <dbReference type="NCBI Taxonomy" id="1035890"/>
    <lineage>
        <taxon>Bacteria</taxon>
        <taxon>Pseudomonadati</taxon>
        <taxon>Bacteroidota</taxon>
        <taxon>Chitinophagia</taxon>
        <taxon>Chitinophagales</taxon>
        <taxon>Chitinophagaceae</taxon>
        <taxon>Terrimonas</taxon>
    </lineage>
</organism>
<dbReference type="SUPFAM" id="SSF82866">
    <property type="entry name" value="Multidrug efflux transporter AcrB transmembrane domain"/>
    <property type="match status" value="2"/>
</dbReference>
<feature type="transmembrane region" description="Helical" evidence="6">
    <location>
        <begin position="759"/>
        <end position="776"/>
    </location>
</feature>
<gene>
    <name evidence="8" type="ORF">ACFS6H_04780</name>
</gene>
<dbReference type="InterPro" id="IPR041698">
    <property type="entry name" value="Methyltransf_25"/>
</dbReference>
<evidence type="ECO:0000256" key="1">
    <source>
        <dbReference type="ARBA" id="ARBA00004651"/>
    </source>
</evidence>
<keyword evidence="2" id="KW-1003">Cell membrane</keyword>
<feature type="transmembrane region" description="Helical" evidence="6">
    <location>
        <begin position="272"/>
        <end position="290"/>
    </location>
</feature>
<comment type="caution">
    <text evidence="8">The sequence shown here is derived from an EMBL/GenBank/DDBJ whole genome shotgun (WGS) entry which is preliminary data.</text>
</comment>
<comment type="subcellular location">
    <subcellularLocation>
        <location evidence="1">Cell membrane</location>
        <topology evidence="1">Multi-pass membrane protein</topology>
    </subcellularLocation>
</comment>
<dbReference type="Proteomes" id="UP001597511">
    <property type="component" value="Unassembled WGS sequence"/>
</dbReference>
<evidence type="ECO:0000259" key="7">
    <source>
        <dbReference type="SMART" id="SM00563"/>
    </source>
</evidence>
<evidence type="ECO:0000256" key="3">
    <source>
        <dbReference type="ARBA" id="ARBA00022692"/>
    </source>
</evidence>
<feature type="domain" description="Phospholipid/glycerol acyltransferase" evidence="7">
    <location>
        <begin position="900"/>
        <end position="1009"/>
    </location>
</feature>
<feature type="transmembrane region" description="Helical" evidence="6">
    <location>
        <begin position="668"/>
        <end position="689"/>
    </location>
</feature>
<dbReference type="SMART" id="SM00563">
    <property type="entry name" value="PlsC"/>
    <property type="match status" value="1"/>
</dbReference>
<protein>
    <submittedName>
        <fullName evidence="8">1-acyl-sn-glycerol-3-phosphate acyltransferase</fullName>
    </submittedName>
</protein>
<evidence type="ECO:0000256" key="6">
    <source>
        <dbReference type="SAM" id="Phobius"/>
    </source>
</evidence>
<dbReference type="PANTHER" id="PTHR33406:SF13">
    <property type="entry name" value="MEMBRANE PROTEIN YDFJ"/>
    <property type="match status" value="1"/>
</dbReference>
<proteinExistence type="predicted"/>
<feature type="transmembrane region" description="Helical" evidence="6">
    <location>
        <begin position="443"/>
        <end position="460"/>
    </location>
</feature>
<evidence type="ECO:0000256" key="5">
    <source>
        <dbReference type="ARBA" id="ARBA00023136"/>
    </source>
</evidence>
<dbReference type="RefSeq" id="WP_386095781.1">
    <property type="nucleotide sequence ID" value="NZ_JBHUOZ010000001.1"/>
</dbReference>
<dbReference type="Pfam" id="PF03176">
    <property type="entry name" value="MMPL"/>
    <property type="match status" value="2"/>
</dbReference>
<keyword evidence="5 6" id="KW-0472">Membrane</keyword>
<dbReference type="Pfam" id="PF13649">
    <property type="entry name" value="Methyltransf_25"/>
    <property type="match status" value="1"/>
</dbReference>
<reference evidence="9" key="1">
    <citation type="journal article" date="2019" name="Int. J. Syst. Evol. Microbiol.">
        <title>The Global Catalogue of Microorganisms (GCM) 10K type strain sequencing project: providing services to taxonomists for standard genome sequencing and annotation.</title>
        <authorList>
            <consortium name="The Broad Institute Genomics Platform"/>
            <consortium name="The Broad Institute Genome Sequencing Center for Infectious Disease"/>
            <person name="Wu L."/>
            <person name="Ma J."/>
        </authorList>
    </citation>
    <scope>NUCLEOTIDE SEQUENCE [LARGE SCALE GENOMIC DNA]</scope>
    <source>
        <strain evidence="9">KCTC 23299</strain>
    </source>
</reference>
<evidence type="ECO:0000313" key="8">
    <source>
        <dbReference type="EMBL" id="MFD2919016.1"/>
    </source>
</evidence>
<dbReference type="CDD" id="cd02440">
    <property type="entry name" value="AdoMet_MTases"/>
    <property type="match status" value="1"/>
</dbReference>
<keyword evidence="8" id="KW-0808">Transferase</keyword>
<feature type="transmembrane region" description="Helical" evidence="6">
    <location>
        <begin position="389"/>
        <end position="408"/>
    </location>
</feature>
<dbReference type="InterPro" id="IPR029063">
    <property type="entry name" value="SAM-dependent_MTases_sf"/>
</dbReference>
<keyword evidence="4 6" id="KW-1133">Transmembrane helix</keyword>
<dbReference type="CDD" id="cd07989">
    <property type="entry name" value="LPLAT_AGPAT-like"/>
    <property type="match status" value="1"/>
</dbReference>
<accession>A0ABW6A298</accession>
<feature type="transmembrane region" description="Helical" evidence="6">
    <location>
        <begin position="831"/>
        <end position="852"/>
    </location>
</feature>
<keyword evidence="3 6" id="KW-0812">Transmembrane</keyword>
<feature type="transmembrane region" description="Helical" evidence="6">
    <location>
        <begin position="361"/>
        <end position="383"/>
    </location>
</feature>
<dbReference type="InterPro" id="IPR004869">
    <property type="entry name" value="MMPL_dom"/>
</dbReference>
<feature type="transmembrane region" description="Helical" evidence="6">
    <location>
        <begin position="323"/>
        <end position="341"/>
    </location>
</feature>
<dbReference type="SUPFAM" id="SSF69593">
    <property type="entry name" value="Glycerol-3-phosphate (1)-acyltransferase"/>
    <property type="match status" value="1"/>
</dbReference>
<keyword evidence="8" id="KW-0012">Acyltransferase</keyword>
<dbReference type="PANTHER" id="PTHR33406">
    <property type="entry name" value="MEMBRANE PROTEIN MJ1562-RELATED"/>
    <property type="match status" value="1"/>
</dbReference>
<evidence type="ECO:0000256" key="4">
    <source>
        <dbReference type="ARBA" id="ARBA00022989"/>
    </source>
</evidence>
<feature type="transmembrane region" description="Helical" evidence="6">
    <location>
        <begin position="297"/>
        <end position="317"/>
    </location>
</feature>
<feature type="transmembrane region" description="Helical" evidence="6">
    <location>
        <begin position="783"/>
        <end position="811"/>
    </location>
</feature>
<dbReference type="InterPro" id="IPR002123">
    <property type="entry name" value="Plipid/glycerol_acylTrfase"/>
</dbReference>
<keyword evidence="9" id="KW-1185">Reference proteome</keyword>
<evidence type="ECO:0000313" key="9">
    <source>
        <dbReference type="Proteomes" id="UP001597511"/>
    </source>
</evidence>
<dbReference type="Gene3D" id="1.20.1640.10">
    <property type="entry name" value="Multidrug efflux transporter AcrB transmembrane domain"/>
    <property type="match status" value="2"/>
</dbReference>
<dbReference type="SUPFAM" id="SSF53335">
    <property type="entry name" value="S-adenosyl-L-methionine-dependent methyltransferases"/>
    <property type="match status" value="1"/>
</dbReference>
<name>A0ABW6A298_9BACT</name>
<dbReference type="Pfam" id="PF01553">
    <property type="entry name" value="Acyltransferase"/>
    <property type="match status" value="1"/>
</dbReference>
<evidence type="ECO:0000256" key="2">
    <source>
        <dbReference type="ARBA" id="ARBA00022475"/>
    </source>
</evidence>